<keyword evidence="20" id="KW-1185">Reference proteome</keyword>
<dbReference type="GO" id="GO:0046872">
    <property type="term" value="F:metal ion binding"/>
    <property type="evidence" value="ECO:0007669"/>
    <property type="project" value="UniProtKB-KW"/>
</dbReference>
<dbReference type="SUPFAM" id="SSF52087">
    <property type="entry name" value="CRAL/TRIO domain"/>
    <property type="match status" value="1"/>
</dbReference>
<dbReference type="RefSeq" id="XP_024723351.1">
    <property type="nucleotide sequence ID" value="XM_024870080.1"/>
</dbReference>
<keyword evidence="13 16" id="KW-0472">Membrane</keyword>
<dbReference type="InterPro" id="IPR036865">
    <property type="entry name" value="CRAL-TRIO_dom_sf"/>
</dbReference>
<evidence type="ECO:0000256" key="7">
    <source>
        <dbReference type="ARBA" id="ARBA00022617"/>
    </source>
</evidence>
<evidence type="ECO:0000256" key="16">
    <source>
        <dbReference type="RuleBase" id="RU367059"/>
    </source>
</evidence>
<gene>
    <name evidence="19" type="ORF">M430DRAFT_97940</name>
</gene>
<dbReference type="GO" id="GO:0008526">
    <property type="term" value="F:phosphatidylinositol transfer activity"/>
    <property type="evidence" value="ECO:0007669"/>
    <property type="project" value="UniProtKB-UniRule"/>
</dbReference>
<dbReference type="InterPro" id="IPR036273">
    <property type="entry name" value="CRAL/TRIO_N_dom_sf"/>
</dbReference>
<evidence type="ECO:0000256" key="3">
    <source>
        <dbReference type="ARBA" id="ARBA00006667"/>
    </source>
</evidence>
<keyword evidence="9 16" id="KW-0256">Endoplasmic reticulum</keyword>
<evidence type="ECO:0000256" key="13">
    <source>
        <dbReference type="ARBA" id="ARBA00023136"/>
    </source>
</evidence>
<feature type="domain" description="CRAL-TRIO" evidence="18">
    <location>
        <begin position="277"/>
        <end position="413"/>
    </location>
</feature>
<dbReference type="GO" id="GO:0017157">
    <property type="term" value="P:regulation of exocytosis"/>
    <property type="evidence" value="ECO:0007669"/>
    <property type="project" value="TreeGrafter"/>
</dbReference>
<evidence type="ECO:0000313" key="20">
    <source>
        <dbReference type="Proteomes" id="UP000241818"/>
    </source>
</evidence>
<dbReference type="PANTHER" id="PTHR47669">
    <property type="entry name" value="PHOSPHATIDYLINOSITOL TRANSFER PROTEIN SFH5"/>
    <property type="match status" value="1"/>
</dbReference>
<dbReference type="AlphaFoldDB" id="A0A2T3B8V8"/>
<evidence type="ECO:0000313" key="19">
    <source>
        <dbReference type="EMBL" id="PSS23305.1"/>
    </source>
</evidence>
<dbReference type="Proteomes" id="UP000241818">
    <property type="component" value="Unassembled WGS sequence"/>
</dbReference>
<comment type="catalytic activity">
    <reaction evidence="14">
        <text>a 1,2-diacyl-sn-glycero-3-phospho-(1D-myo-inositol)(in) = a 1,2-diacyl-sn-glycero-3-phospho-(1D-myo-inositol)(out)</text>
        <dbReference type="Rhea" id="RHEA:38691"/>
        <dbReference type="ChEBI" id="CHEBI:57880"/>
    </reaction>
    <physiologicalReaction direction="left-to-right" evidence="14">
        <dbReference type="Rhea" id="RHEA:38692"/>
    </physiologicalReaction>
</comment>
<name>A0A2T3B8V8_AMORE</name>
<dbReference type="Gene3D" id="3.40.525.10">
    <property type="entry name" value="CRAL-TRIO lipid binding domain"/>
    <property type="match status" value="1"/>
</dbReference>
<keyword evidence="10 16" id="KW-0492">Microsome</keyword>
<feature type="region of interest" description="Disordered" evidence="17">
    <location>
        <begin position="1"/>
        <end position="156"/>
    </location>
</feature>
<dbReference type="CDD" id="cd00170">
    <property type="entry name" value="SEC14"/>
    <property type="match status" value="1"/>
</dbReference>
<evidence type="ECO:0000256" key="6">
    <source>
        <dbReference type="ARBA" id="ARBA00022490"/>
    </source>
</evidence>
<comment type="subcellular location">
    <subcellularLocation>
        <location evidence="16">Cytoplasm</location>
    </subcellularLocation>
    <subcellularLocation>
        <location evidence="2 16">Endoplasmic reticulum membrane</location>
        <topology evidence="2 16">Peripheral membrane protein</topology>
    </subcellularLocation>
    <subcellularLocation>
        <location evidence="16">Microsome membrane</location>
        <topology evidence="16">Peripheral membrane protein</topology>
    </subcellularLocation>
</comment>
<feature type="compositionally biased region" description="Low complexity" evidence="17">
    <location>
        <begin position="113"/>
        <end position="145"/>
    </location>
</feature>
<dbReference type="InterPro" id="IPR001251">
    <property type="entry name" value="CRAL-TRIO_dom"/>
</dbReference>
<dbReference type="Pfam" id="PF03765">
    <property type="entry name" value="CRAL_TRIO_N"/>
    <property type="match status" value="1"/>
</dbReference>
<dbReference type="GeneID" id="36578161"/>
<evidence type="ECO:0000256" key="8">
    <source>
        <dbReference type="ARBA" id="ARBA00022723"/>
    </source>
</evidence>
<comment type="cofactor">
    <cofactor evidence="1">
        <name>heme b</name>
        <dbReference type="ChEBI" id="CHEBI:60344"/>
    </cofactor>
</comment>
<evidence type="ECO:0000259" key="18">
    <source>
        <dbReference type="PROSITE" id="PS50191"/>
    </source>
</evidence>
<evidence type="ECO:0000256" key="4">
    <source>
        <dbReference type="ARBA" id="ARBA00018320"/>
    </source>
</evidence>
<evidence type="ECO:0000256" key="12">
    <source>
        <dbReference type="ARBA" id="ARBA00023055"/>
    </source>
</evidence>
<accession>A0A2T3B8V8</accession>
<dbReference type="OrthoDB" id="75724at2759"/>
<keyword evidence="8" id="KW-0479">Metal-binding</keyword>
<organism evidence="19 20">
    <name type="scientific">Amorphotheca resinae ATCC 22711</name>
    <dbReference type="NCBI Taxonomy" id="857342"/>
    <lineage>
        <taxon>Eukaryota</taxon>
        <taxon>Fungi</taxon>
        <taxon>Dikarya</taxon>
        <taxon>Ascomycota</taxon>
        <taxon>Pezizomycotina</taxon>
        <taxon>Leotiomycetes</taxon>
        <taxon>Helotiales</taxon>
        <taxon>Amorphothecaceae</taxon>
        <taxon>Amorphotheca</taxon>
    </lineage>
</organism>
<evidence type="ECO:0000256" key="17">
    <source>
        <dbReference type="SAM" id="MobiDB-lite"/>
    </source>
</evidence>
<dbReference type="SUPFAM" id="SSF46938">
    <property type="entry name" value="CRAL/TRIO N-terminal domain"/>
    <property type="match status" value="1"/>
</dbReference>
<proteinExistence type="inferred from homology"/>
<dbReference type="GO" id="GO:0043001">
    <property type="term" value="P:Golgi to plasma membrane protein transport"/>
    <property type="evidence" value="ECO:0007669"/>
    <property type="project" value="TreeGrafter"/>
</dbReference>
<comment type="similarity">
    <text evidence="3 16">Belongs to the SFH5 family.</text>
</comment>
<evidence type="ECO:0000256" key="10">
    <source>
        <dbReference type="ARBA" id="ARBA00022848"/>
    </source>
</evidence>
<keyword evidence="6 16" id="KW-0963">Cytoplasm</keyword>
<keyword evidence="11" id="KW-0408">Iron</keyword>
<feature type="compositionally biased region" description="Low complexity" evidence="17">
    <location>
        <begin position="40"/>
        <end position="102"/>
    </location>
</feature>
<evidence type="ECO:0000256" key="15">
    <source>
        <dbReference type="ARBA" id="ARBA00024180"/>
    </source>
</evidence>
<keyword evidence="7" id="KW-0349">Heme</keyword>
<dbReference type="EMBL" id="KZ679008">
    <property type="protein sequence ID" value="PSS23305.1"/>
    <property type="molecule type" value="Genomic_DNA"/>
</dbReference>
<comment type="function">
    <text evidence="15">Non-classical phosphatidylinositol (PtdIns) transfer protein (PITP), which exhibits PtdIns-binding/transfer activity in the absence of detectable PtdCho-binding/transfer activity. Regulates PtdIns(4,5)P2 homeostasis at the plasma membrane. Heme-binding protein that may play a role in organic oxidant-induced stress responses.</text>
</comment>
<feature type="compositionally biased region" description="Low complexity" evidence="17">
    <location>
        <begin position="1"/>
        <end position="27"/>
    </location>
</feature>
<evidence type="ECO:0000256" key="2">
    <source>
        <dbReference type="ARBA" id="ARBA00004406"/>
    </source>
</evidence>
<reference evidence="19 20" key="1">
    <citation type="journal article" date="2018" name="New Phytol.">
        <title>Comparative genomics and transcriptomics depict ericoid mycorrhizal fungi as versatile saprotrophs and plant mutualists.</title>
        <authorList>
            <person name="Martino E."/>
            <person name="Morin E."/>
            <person name="Grelet G.A."/>
            <person name="Kuo A."/>
            <person name="Kohler A."/>
            <person name="Daghino S."/>
            <person name="Barry K.W."/>
            <person name="Cichocki N."/>
            <person name="Clum A."/>
            <person name="Dockter R.B."/>
            <person name="Hainaut M."/>
            <person name="Kuo R.C."/>
            <person name="LaButti K."/>
            <person name="Lindahl B.D."/>
            <person name="Lindquist E.A."/>
            <person name="Lipzen A."/>
            <person name="Khouja H.R."/>
            <person name="Magnuson J."/>
            <person name="Murat C."/>
            <person name="Ohm R.A."/>
            <person name="Singer S.W."/>
            <person name="Spatafora J.W."/>
            <person name="Wang M."/>
            <person name="Veneault-Fourrey C."/>
            <person name="Henrissat B."/>
            <person name="Grigoriev I.V."/>
            <person name="Martin F.M."/>
            <person name="Perotto S."/>
        </authorList>
    </citation>
    <scope>NUCLEOTIDE SEQUENCE [LARGE SCALE GENOMIC DNA]</scope>
    <source>
        <strain evidence="19 20">ATCC 22711</strain>
    </source>
</reference>
<evidence type="ECO:0000256" key="14">
    <source>
        <dbReference type="ARBA" id="ARBA00024146"/>
    </source>
</evidence>
<dbReference type="PANTHER" id="PTHR47669:SF1">
    <property type="entry name" value="PHOSPHATIDYLINOSITOL TRANSFER PROTEIN SFH5"/>
    <property type="match status" value="1"/>
</dbReference>
<dbReference type="Pfam" id="PF00650">
    <property type="entry name" value="CRAL_TRIO"/>
    <property type="match status" value="1"/>
</dbReference>
<keyword evidence="12 16" id="KW-0445">Lipid transport</keyword>
<evidence type="ECO:0000256" key="5">
    <source>
        <dbReference type="ARBA" id="ARBA00022448"/>
    </source>
</evidence>
<sequence length="429" mass="45892">MAEAPVESAPAPVVEEPKPTTTAEIPAEPVPAPAVEESKATTTAEVSAEAAPAPAVEESEATKTAEAAAESAPAPAPVVEESEATKTAEAAAESAPAPAPVVEESKPATTAQVPAESTPAPAPAPAVEEPQPTAAEVPSEAAAPAKPEKSVEPSATTPLSKLFAELPSIIKEADYREMWGVDLTDDTHVPSAIILEKFLRANNKDVVKAKAQLLEALKWRKRVQPIQLLEAEFDPAKFGGLGYVTIYPKSDTHSKEIVTWNIYGAVKDNKATFGNVEEFVKWRAALMELSVKELDLTSATEKIPENGPDPYRMIQVHDYLNVSFLRMDPTIRAASKETIQIFSMAYPELLKEKFFVNVPLVMGWVFSAMKIFLSPETVKKFHPLSYGSNLAGELKSFGQELPAVYGGKGKDVKDGMTVKYAAADAAEGQ</sequence>
<dbReference type="InParanoid" id="A0A2T3B8V8"/>
<dbReference type="InterPro" id="IPR042938">
    <property type="entry name" value="Sfh5"/>
</dbReference>
<evidence type="ECO:0000256" key="9">
    <source>
        <dbReference type="ARBA" id="ARBA00022824"/>
    </source>
</evidence>
<keyword evidence="5 16" id="KW-0813">Transport</keyword>
<dbReference type="GO" id="GO:0005886">
    <property type="term" value="C:plasma membrane"/>
    <property type="evidence" value="ECO:0007669"/>
    <property type="project" value="TreeGrafter"/>
</dbReference>
<dbReference type="GO" id="GO:0005789">
    <property type="term" value="C:endoplasmic reticulum membrane"/>
    <property type="evidence" value="ECO:0007669"/>
    <property type="project" value="UniProtKB-SubCell"/>
</dbReference>
<dbReference type="SMART" id="SM00516">
    <property type="entry name" value="SEC14"/>
    <property type="match status" value="1"/>
</dbReference>
<protein>
    <recommendedName>
        <fullName evidence="4 16">Phosphatidylinositol transfer protein SFH5</fullName>
        <shortName evidence="16">PITP SFH5</shortName>
    </recommendedName>
</protein>
<dbReference type="FunCoup" id="A0A2T3B8V8">
    <property type="interactions" value="46"/>
</dbReference>
<dbReference type="GO" id="GO:0032541">
    <property type="term" value="C:cortical endoplasmic reticulum"/>
    <property type="evidence" value="ECO:0007669"/>
    <property type="project" value="TreeGrafter"/>
</dbReference>
<dbReference type="GO" id="GO:0005829">
    <property type="term" value="C:cytosol"/>
    <property type="evidence" value="ECO:0007669"/>
    <property type="project" value="TreeGrafter"/>
</dbReference>
<evidence type="ECO:0000256" key="11">
    <source>
        <dbReference type="ARBA" id="ARBA00023004"/>
    </source>
</evidence>
<evidence type="ECO:0000256" key="1">
    <source>
        <dbReference type="ARBA" id="ARBA00001970"/>
    </source>
</evidence>
<dbReference type="PROSITE" id="PS50191">
    <property type="entry name" value="CRAL_TRIO"/>
    <property type="match status" value="1"/>
</dbReference>
<dbReference type="STRING" id="857342.A0A2T3B8V8"/>
<dbReference type="InterPro" id="IPR011074">
    <property type="entry name" value="CRAL/TRIO_N_dom"/>
</dbReference>